<feature type="domain" description="HNH nuclease" evidence="3">
    <location>
        <begin position="363"/>
        <end position="415"/>
    </location>
</feature>
<dbReference type="RefSeq" id="WP_270949865.1">
    <property type="nucleotide sequence ID" value="NZ_JAQGLA010000025.1"/>
</dbReference>
<feature type="compositionally biased region" description="Polar residues" evidence="2">
    <location>
        <begin position="435"/>
        <end position="446"/>
    </location>
</feature>
<dbReference type="Pfam" id="PF01844">
    <property type="entry name" value="HNH"/>
    <property type="match status" value="1"/>
</dbReference>
<reference evidence="4 5" key="1">
    <citation type="submission" date="2022-11" db="EMBL/GenBank/DDBJ databases">
        <title>Draft genome sequence of Saccharopolyspora sp. WRP15-2 isolated from rhizosphere soils of wild rice in Thailand.</title>
        <authorList>
            <person name="Duangmal K."/>
            <person name="Kammanee S."/>
            <person name="Muangham S."/>
        </authorList>
    </citation>
    <scope>NUCLEOTIDE SEQUENCE [LARGE SCALE GENOMIC DNA]</scope>
    <source>
        <strain evidence="4 5">WRP15-2</strain>
    </source>
</reference>
<comment type="similarity">
    <text evidence="1">Belongs to the Rv1128c/1148c/1588c/1702c/1945/3466 family.</text>
</comment>
<dbReference type="EMBL" id="JAQGLA010000025">
    <property type="protein sequence ID" value="MDA3627209.1"/>
    <property type="molecule type" value="Genomic_DNA"/>
</dbReference>
<evidence type="ECO:0000256" key="2">
    <source>
        <dbReference type="SAM" id="MobiDB-lite"/>
    </source>
</evidence>
<dbReference type="SMART" id="SM00507">
    <property type="entry name" value="HNHc"/>
    <property type="match status" value="1"/>
</dbReference>
<dbReference type="InterPro" id="IPR002711">
    <property type="entry name" value="HNH"/>
</dbReference>
<evidence type="ECO:0000313" key="4">
    <source>
        <dbReference type="EMBL" id="MDA3627209.1"/>
    </source>
</evidence>
<gene>
    <name evidence="4" type="ORF">OU415_17320</name>
</gene>
<evidence type="ECO:0000313" key="5">
    <source>
        <dbReference type="Proteomes" id="UP001210380"/>
    </source>
</evidence>
<dbReference type="Pfam" id="PF02720">
    <property type="entry name" value="DUF222"/>
    <property type="match status" value="1"/>
</dbReference>
<evidence type="ECO:0000259" key="3">
    <source>
        <dbReference type="SMART" id="SM00507"/>
    </source>
</evidence>
<proteinExistence type="inferred from homology"/>
<comment type="caution">
    <text evidence="4">The sequence shown here is derived from an EMBL/GenBank/DDBJ whole genome shotgun (WGS) entry which is preliminary data.</text>
</comment>
<organism evidence="4 5">
    <name type="scientific">Saccharopolyspora oryzae</name>
    <dbReference type="NCBI Taxonomy" id="2997343"/>
    <lineage>
        <taxon>Bacteria</taxon>
        <taxon>Bacillati</taxon>
        <taxon>Actinomycetota</taxon>
        <taxon>Actinomycetes</taxon>
        <taxon>Pseudonocardiales</taxon>
        <taxon>Pseudonocardiaceae</taxon>
        <taxon>Saccharopolyspora</taxon>
    </lineage>
</organism>
<evidence type="ECO:0000256" key="1">
    <source>
        <dbReference type="ARBA" id="ARBA00023450"/>
    </source>
</evidence>
<dbReference type="InterPro" id="IPR003615">
    <property type="entry name" value="HNH_nuc"/>
</dbReference>
<dbReference type="Gene3D" id="1.10.30.50">
    <property type="match status" value="1"/>
</dbReference>
<dbReference type="CDD" id="cd00085">
    <property type="entry name" value="HNHc"/>
    <property type="match status" value="1"/>
</dbReference>
<sequence>MTPLMTAVDAPPAAAGVVASSTTPELGGVGSGLVSVVSSLTDEELTARIGEMEAWIRRARMEQLRLIAEADRRRVYAARGARSTQVWLKSLLNIDGPDATVRVRLATATTADATNTVDSDESGSAGRVELPVVSEALAEGVIGVDHANVICRCLSRLPERARGRAGEVERLLVEHACRLCPRDLAKLADRIRYALDREGVVRDEEAQFEARELHYATARDGMLVIKARLDREAGAKFVAALQPLAAPRPEEDGVKDPRTVGQRNADGFTALLDLALESDGMPRTGGQRPHLTVTINYEDLAATLQNNEITALGGAGTLEATGQVLSPQTIRRIACDSDVLPMVLGGDSLPLDVGMSQRTAPPHLRAALLARDGTCAFPGCDHPPGTPQAHHVRHWIDGGPTRVDNMVMLCAHHHRTIHTQHWNITLDRGRPVFTPPSSVDPDQTPQPGGKAAPVLHKHALEQLIPTPRTPLEDTR</sequence>
<dbReference type="InterPro" id="IPR003870">
    <property type="entry name" value="DUF222"/>
</dbReference>
<feature type="region of interest" description="Disordered" evidence="2">
    <location>
        <begin position="428"/>
        <end position="453"/>
    </location>
</feature>
<keyword evidence="5" id="KW-1185">Reference proteome</keyword>
<name>A0ABT4UZS1_9PSEU</name>
<dbReference type="Proteomes" id="UP001210380">
    <property type="component" value="Unassembled WGS sequence"/>
</dbReference>
<accession>A0ABT4UZS1</accession>
<protein>
    <submittedName>
        <fullName evidence="4">DUF222 domain-containing protein</fullName>
    </submittedName>
</protein>